<feature type="transmembrane region" description="Helical" evidence="7">
    <location>
        <begin position="199"/>
        <end position="221"/>
    </location>
</feature>
<evidence type="ECO:0000313" key="10">
    <source>
        <dbReference type="Proteomes" id="UP000240883"/>
    </source>
</evidence>
<feature type="transmembrane region" description="Helical" evidence="7">
    <location>
        <begin position="59"/>
        <end position="79"/>
    </location>
</feature>
<feature type="transmembrane region" description="Helical" evidence="7">
    <location>
        <begin position="364"/>
        <end position="384"/>
    </location>
</feature>
<keyword evidence="10" id="KW-1185">Reference proteome</keyword>
<keyword evidence="2" id="KW-0813">Transport</keyword>
<feature type="transmembrane region" description="Helical" evidence="7">
    <location>
        <begin position="91"/>
        <end position="116"/>
    </location>
</feature>
<dbReference type="CDD" id="cd17330">
    <property type="entry name" value="MFS_SLC46_TetA_like"/>
    <property type="match status" value="1"/>
</dbReference>
<feature type="transmembrane region" description="Helical" evidence="7">
    <location>
        <begin position="420"/>
        <end position="438"/>
    </location>
</feature>
<feature type="region of interest" description="Disordered" evidence="6">
    <location>
        <begin position="541"/>
        <end position="567"/>
    </location>
</feature>
<feature type="domain" description="Major facilitator superfamily (MFS) profile" evidence="8">
    <location>
        <begin position="20"/>
        <end position="509"/>
    </location>
</feature>
<comment type="subcellular location">
    <subcellularLocation>
        <location evidence="1">Membrane</location>
        <topology evidence="1">Multi-pass membrane protein</topology>
    </subcellularLocation>
</comment>
<evidence type="ECO:0000256" key="2">
    <source>
        <dbReference type="ARBA" id="ARBA00022448"/>
    </source>
</evidence>
<gene>
    <name evidence="9" type="ORF">BS50DRAFT_587999</name>
</gene>
<dbReference type="EMBL" id="KZ678135">
    <property type="protein sequence ID" value="PSN66956.1"/>
    <property type="molecule type" value="Genomic_DNA"/>
</dbReference>
<reference evidence="9 10" key="1">
    <citation type="journal article" date="2018" name="Front. Microbiol.">
        <title>Genome-Wide Analysis of Corynespora cassiicola Leaf Fall Disease Putative Effectors.</title>
        <authorList>
            <person name="Lopez D."/>
            <person name="Ribeiro S."/>
            <person name="Label P."/>
            <person name="Fumanal B."/>
            <person name="Venisse J.S."/>
            <person name="Kohler A."/>
            <person name="de Oliveira R.R."/>
            <person name="Labutti K."/>
            <person name="Lipzen A."/>
            <person name="Lail K."/>
            <person name="Bauer D."/>
            <person name="Ohm R.A."/>
            <person name="Barry K.W."/>
            <person name="Spatafora J."/>
            <person name="Grigoriev I.V."/>
            <person name="Martin F.M."/>
            <person name="Pujade-Renaud V."/>
        </authorList>
    </citation>
    <scope>NUCLEOTIDE SEQUENCE [LARGE SCALE GENOMIC DNA]</scope>
    <source>
        <strain evidence="9 10">Philippines</strain>
    </source>
</reference>
<sequence length="567" mass="61764">MFLTNKRTSPRDPDAFPTAQLFLLALVRVAEPIALTSIFPYAWKLVTHYNVTTESNAPFFAGILISAFSMAEACTGMYWGSLSDRIGRKPVLLMGCMGTILSLLVVGFAPNFWLALVGRVLGGVLNGNIGVIQTMVGELVKKPEHEPRAYAVMPFVWSIGTIIGPSVDRTASIGGCFAEPTENFPSLFSPDGIFGRFPYLLPNIICATLLVLAIFAGYALLEETHPDKQPWSTQEDLDTSSAETPLLPAQGANAHAPTNLNTECYGTFDEVEVERQEEWRVRPSGEWIESEPAEKVITKPVISFVVALGIFTYHSMTYDHLLPIFLQDKLSEDVSVLAVSSSSFAGGLGLSIQQVGVIMSFNGLIELFIQAVIFPVLASWFGIWRLLILVTIAHPIAYFIVPFLPLLPLSLLYPGIYTCLFIRNVSSILAYPLLLIMIKEAAPSPKYLGKINGLAASTGAACRTMASPIAGLLYGLSIDLRFTPLAWWCSTLVAMVGALQVPFLSREASKCNARVHHAAGCCLSRSQEAKDEVIRITVESVAGSESGHESDCESEYGGIRLRDDEQV</sequence>
<evidence type="ECO:0000256" key="7">
    <source>
        <dbReference type="SAM" id="Phobius"/>
    </source>
</evidence>
<keyword evidence="4 7" id="KW-1133">Transmembrane helix</keyword>
<evidence type="ECO:0000256" key="5">
    <source>
        <dbReference type="ARBA" id="ARBA00023136"/>
    </source>
</evidence>
<feature type="transmembrane region" description="Helical" evidence="7">
    <location>
        <begin position="21"/>
        <end position="39"/>
    </location>
</feature>
<keyword evidence="5 7" id="KW-0472">Membrane</keyword>
<evidence type="ECO:0000256" key="6">
    <source>
        <dbReference type="SAM" id="MobiDB-lite"/>
    </source>
</evidence>
<keyword evidence="3 7" id="KW-0812">Transmembrane</keyword>
<evidence type="ECO:0000313" key="9">
    <source>
        <dbReference type="EMBL" id="PSN66956.1"/>
    </source>
</evidence>
<feature type="transmembrane region" description="Helical" evidence="7">
    <location>
        <begin position="296"/>
        <end position="314"/>
    </location>
</feature>
<evidence type="ECO:0000256" key="3">
    <source>
        <dbReference type="ARBA" id="ARBA00022692"/>
    </source>
</evidence>
<dbReference type="InterPro" id="IPR011701">
    <property type="entry name" value="MFS"/>
</dbReference>
<dbReference type="Gene3D" id="1.20.1250.20">
    <property type="entry name" value="MFS general substrate transporter like domains"/>
    <property type="match status" value="1"/>
</dbReference>
<evidence type="ECO:0000259" key="8">
    <source>
        <dbReference type="PROSITE" id="PS50850"/>
    </source>
</evidence>
<dbReference type="Pfam" id="PF07690">
    <property type="entry name" value="MFS_1"/>
    <property type="match status" value="1"/>
</dbReference>
<name>A0A2T2NNX4_CORCC</name>
<proteinExistence type="predicted"/>
<feature type="transmembrane region" description="Helical" evidence="7">
    <location>
        <begin position="485"/>
        <end position="504"/>
    </location>
</feature>
<accession>A0A2T2NNX4</accession>
<organism evidence="9 10">
    <name type="scientific">Corynespora cassiicola Philippines</name>
    <dbReference type="NCBI Taxonomy" id="1448308"/>
    <lineage>
        <taxon>Eukaryota</taxon>
        <taxon>Fungi</taxon>
        <taxon>Dikarya</taxon>
        <taxon>Ascomycota</taxon>
        <taxon>Pezizomycotina</taxon>
        <taxon>Dothideomycetes</taxon>
        <taxon>Pleosporomycetidae</taxon>
        <taxon>Pleosporales</taxon>
        <taxon>Corynesporascaceae</taxon>
        <taxon>Corynespora</taxon>
    </lineage>
</organism>
<protein>
    <submittedName>
        <fullName evidence="9">MFS general substrate transporter</fullName>
    </submittedName>
</protein>
<dbReference type="AlphaFoldDB" id="A0A2T2NNX4"/>
<dbReference type="OrthoDB" id="10262656at2759"/>
<evidence type="ECO:0000256" key="4">
    <source>
        <dbReference type="ARBA" id="ARBA00022989"/>
    </source>
</evidence>
<dbReference type="Proteomes" id="UP000240883">
    <property type="component" value="Unassembled WGS sequence"/>
</dbReference>
<evidence type="ECO:0000256" key="1">
    <source>
        <dbReference type="ARBA" id="ARBA00004141"/>
    </source>
</evidence>
<dbReference type="InterPro" id="IPR020846">
    <property type="entry name" value="MFS_dom"/>
</dbReference>
<dbReference type="PROSITE" id="PS50850">
    <property type="entry name" value="MFS"/>
    <property type="match status" value="1"/>
</dbReference>
<dbReference type="GO" id="GO:0016020">
    <property type="term" value="C:membrane"/>
    <property type="evidence" value="ECO:0007669"/>
    <property type="project" value="UniProtKB-SubCell"/>
</dbReference>
<dbReference type="SUPFAM" id="SSF103473">
    <property type="entry name" value="MFS general substrate transporter"/>
    <property type="match status" value="1"/>
</dbReference>
<dbReference type="GO" id="GO:0022857">
    <property type="term" value="F:transmembrane transporter activity"/>
    <property type="evidence" value="ECO:0007669"/>
    <property type="project" value="InterPro"/>
</dbReference>
<dbReference type="PANTHER" id="PTHR23504:SF2">
    <property type="entry name" value="TRANSPORTER, PUTATIVE (AFU_ORTHOLOGUE AFUA_8G04150)-RELATED"/>
    <property type="match status" value="1"/>
</dbReference>
<dbReference type="PANTHER" id="PTHR23504">
    <property type="entry name" value="MAJOR FACILITATOR SUPERFAMILY DOMAIN-CONTAINING PROTEIN 10"/>
    <property type="match status" value="1"/>
</dbReference>
<dbReference type="InterPro" id="IPR036259">
    <property type="entry name" value="MFS_trans_sf"/>
</dbReference>